<evidence type="ECO:0000313" key="2">
    <source>
        <dbReference type="Proteomes" id="UP000281549"/>
    </source>
</evidence>
<reference evidence="2" key="1">
    <citation type="journal article" date="2018" name="Nat. Microbiol.">
        <title>Leveraging single-cell genomics to expand the fungal tree of life.</title>
        <authorList>
            <person name="Ahrendt S.R."/>
            <person name="Quandt C.A."/>
            <person name="Ciobanu D."/>
            <person name="Clum A."/>
            <person name="Salamov A."/>
            <person name="Andreopoulos B."/>
            <person name="Cheng J.F."/>
            <person name="Woyke T."/>
            <person name="Pelin A."/>
            <person name="Henrissat B."/>
            <person name="Reynolds N.K."/>
            <person name="Benny G.L."/>
            <person name="Smith M.E."/>
            <person name="James T.Y."/>
            <person name="Grigoriev I.V."/>
        </authorList>
    </citation>
    <scope>NUCLEOTIDE SEQUENCE [LARGE SCALE GENOMIC DNA]</scope>
    <source>
        <strain evidence="2">CSF55</strain>
    </source>
</reference>
<accession>A0A4P9YA98</accession>
<organism evidence="1 2">
    <name type="scientific">Rozella allomycis (strain CSF55)</name>
    <dbReference type="NCBI Taxonomy" id="988480"/>
    <lineage>
        <taxon>Eukaryota</taxon>
        <taxon>Fungi</taxon>
        <taxon>Fungi incertae sedis</taxon>
        <taxon>Cryptomycota</taxon>
        <taxon>Cryptomycota incertae sedis</taxon>
        <taxon>Rozella</taxon>
    </lineage>
</organism>
<dbReference type="Proteomes" id="UP000281549">
    <property type="component" value="Unassembled WGS sequence"/>
</dbReference>
<name>A0A4P9YA98_ROZAC</name>
<dbReference type="SUPFAM" id="SSF52540">
    <property type="entry name" value="P-loop containing nucleoside triphosphate hydrolases"/>
    <property type="match status" value="1"/>
</dbReference>
<gene>
    <name evidence="1" type="ORF">ROZALSC1DRAFT_25596</name>
</gene>
<dbReference type="EMBL" id="ML006897">
    <property type="protein sequence ID" value="RKP16163.1"/>
    <property type="molecule type" value="Genomic_DNA"/>
</dbReference>
<dbReference type="InterPro" id="IPR027417">
    <property type="entry name" value="P-loop_NTPase"/>
</dbReference>
<proteinExistence type="predicted"/>
<protein>
    <submittedName>
        <fullName evidence="1">Uncharacterized protein</fullName>
    </submittedName>
</protein>
<evidence type="ECO:0000313" key="1">
    <source>
        <dbReference type="EMBL" id="RKP16163.1"/>
    </source>
</evidence>
<sequence length="376" mass="43504">MDITSQLEENLAKIKEVKEDLFHIKSLYETGFDLWSEEDKNRFGTDGKINRDYLNEVKILLMKKENQLREVDIQLRKDLSKLRGGCGSNTTIAERPEIIVDREYLFVALIKSMFIRFIHLTKCYGRRIFKTYFDQDYSMDDLRTINCIRAIVGGPGSGKSKMLDCLPRIVDYLDKIDSEINTEYIEMYNNFKNILRNTLFICITLNGRSEYSPNETSPVANRILAMYTKGVMFEPKNFYFKKEKNDRTNIGKVLKAIRQHSGKTHLVLGIDEISKAGNDTINILKCLSPFLHQTNEEIRDRYFDLVVTSLALDSLMTYKIESRLVKFYGLKPLVSIDQLIGKDEDINNPTLAMAISDCGGHPRSIEYVIEAFRVYL</sequence>
<dbReference type="AlphaFoldDB" id="A0A4P9YA98"/>